<accession>A0A2U3L7F1</accession>
<dbReference type="AlphaFoldDB" id="A0A2U3L7F1"/>
<keyword evidence="1" id="KW-0472">Membrane</keyword>
<dbReference type="OrthoDB" id="246802at2"/>
<dbReference type="EMBL" id="OMOD01000175">
    <property type="protein sequence ID" value="SPF47816.1"/>
    <property type="molecule type" value="Genomic_DNA"/>
</dbReference>
<protein>
    <recommendedName>
        <fullName evidence="4">Glycosyltransferase RgtA/B/C/D-like domain-containing protein</fullName>
    </recommendedName>
</protein>
<dbReference type="Proteomes" id="UP000238701">
    <property type="component" value="Unassembled WGS sequence"/>
</dbReference>
<evidence type="ECO:0008006" key="4">
    <source>
        <dbReference type="Google" id="ProtNLM"/>
    </source>
</evidence>
<evidence type="ECO:0000256" key="1">
    <source>
        <dbReference type="SAM" id="Phobius"/>
    </source>
</evidence>
<sequence>MNSLPEKSPARWKLALLLGSVTFFSFIYFYEAGGWNQNSRFDLLRAIVERYTLRTDAYYQNTEDRALVAGHYYSDKAPGLVFLAVPFALAARPAMRIVGIDPESPRGEIALSYIVSAGASALPAALAGICLFFLGLRFGASTSAAAFATLAMALGTPFWAYATLFWAHALAGACLIFAFASALKLRESTTARRDFLWALAVGLTAGWATVTEYPALPASALLAFLALSQAWPRGKAARWRVLLGVGAGATICLIVLSSYLHAVFGSFTPGYAYLDSRQFTFMQHRGYLGLTYPHPDRLLKLLFGCSRGLFVSCPVLLAAPLGLWWLWKDRTHRAPALVAAAIVSYYFLFNASFYWWKSGLSFGPRYTGASFPLLCIGLAVAWQRATPAWRRVLAALALASVFVALMVVSTTSELSMQDSCPIIHSAWPAFWRGQLALNRVSMLTVAEAGSSPQDGAFNLGQLLGLHGLASLIPLFAIWILAALFWMRIHRRHI</sequence>
<feature type="transmembrane region" description="Helical" evidence="1">
    <location>
        <begin position="334"/>
        <end position="356"/>
    </location>
</feature>
<evidence type="ECO:0000313" key="3">
    <source>
        <dbReference type="Proteomes" id="UP000238701"/>
    </source>
</evidence>
<keyword evidence="1" id="KW-0812">Transmembrane</keyword>
<evidence type="ECO:0000313" key="2">
    <source>
        <dbReference type="EMBL" id="SPF47816.1"/>
    </source>
</evidence>
<feature type="transmembrane region" description="Helical" evidence="1">
    <location>
        <begin position="392"/>
        <end position="409"/>
    </location>
</feature>
<proteinExistence type="predicted"/>
<feature type="transmembrane region" description="Helical" evidence="1">
    <location>
        <begin position="12"/>
        <end position="30"/>
    </location>
</feature>
<feature type="transmembrane region" description="Helical" evidence="1">
    <location>
        <begin position="463"/>
        <end position="486"/>
    </location>
</feature>
<organism evidence="2 3">
    <name type="scientific">Candidatus Sulfotelmatobacter kueseliae</name>
    <dbReference type="NCBI Taxonomy" id="2042962"/>
    <lineage>
        <taxon>Bacteria</taxon>
        <taxon>Pseudomonadati</taxon>
        <taxon>Acidobacteriota</taxon>
        <taxon>Terriglobia</taxon>
        <taxon>Terriglobales</taxon>
        <taxon>Candidatus Korobacteraceae</taxon>
        <taxon>Candidatus Sulfotelmatobacter</taxon>
    </lineage>
</organism>
<feature type="transmembrane region" description="Helical" evidence="1">
    <location>
        <begin position="362"/>
        <end position="380"/>
    </location>
</feature>
<keyword evidence="1" id="KW-1133">Transmembrane helix</keyword>
<feature type="transmembrane region" description="Helical" evidence="1">
    <location>
        <begin position="241"/>
        <end position="264"/>
    </location>
</feature>
<feature type="transmembrane region" description="Helical" evidence="1">
    <location>
        <begin position="110"/>
        <end position="138"/>
    </location>
</feature>
<feature type="transmembrane region" description="Helical" evidence="1">
    <location>
        <begin position="308"/>
        <end position="327"/>
    </location>
</feature>
<gene>
    <name evidence="2" type="ORF">SBA1_780004</name>
</gene>
<feature type="transmembrane region" description="Helical" evidence="1">
    <location>
        <begin position="158"/>
        <end position="183"/>
    </location>
</feature>
<name>A0A2U3L7F1_9BACT</name>
<reference evidence="3" key="1">
    <citation type="submission" date="2018-02" db="EMBL/GenBank/DDBJ databases">
        <authorList>
            <person name="Hausmann B."/>
        </authorList>
    </citation>
    <scope>NUCLEOTIDE SEQUENCE [LARGE SCALE GENOMIC DNA]</scope>
    <source>
        <strain evidence="3">Peat soil MAG SbA1</strain>
    </source>
</reference>